<evidence type="ECO:0000256" key="6">
    <source>
        <dbReference type="ARBA" id="ARBA00022687"/>
    </source>
</evidence>
<dbReference type="GO" id="GO:0005109">
    <property type="term" value="F:frizzled binding"/>
    <property type="evidence" value="ECO:0007669"/>
    <property type="project" value="TreeGrafter"/>
</dbReference>
<name>A0A075E2F7_PODCA</name>
<dbReference type="PRINTS" id="PR01349">
    <property type="entry name" value="WNTPROTEIN"/>
</dbReference>
<evidence type="ECO:0000256" key="5">
    <source>
        <dbReference type="ARBA" id="ARBA00022530"/>
    </source>
</evidence>
<dbReference type="GO" id="GO:0005615">
    <property type="term" value="C:extracellular space"/>
    <property type="evidence" value="ECO:0007669"/>
    <property type="project" value="TreeGrafter"/>
</dbReference>
<dbReference type="SMART" id="SM00097">
    <property type="entry name" value="WNT1"/>
    <property type="match status" value="1"/>
</dbReference>
<dbReference type="GO" id="GO:0030182">
    <property type="term" value="P:neuron differentiation"/>
    <property type="evidence" value="ECO:0007669"/>
    <property type="project" value="TreeGrafter"/>
</dbReference>
<evidence type="ECO:0000256" key="9">
    <source>
        <dbReference type="SAM" id="Phobius"/>
    </source>
</evidence>
<dbReference type="InterPro" id="IPR005817">
    <property type="entry name" value="Wnt"/>
</dbReference>
<dbReference type="PANTHER" id="PTHR12027">
    <property type="entry name" value="WNT RELATED"/>
    <property type="match status" value="1"/>
</dbReference>
<keyword evidence="5" id="KW-0272">Extracellular matrix</keyword>
<accession>A0A075E2F7</accession>
<dbReference type="Gene3D" id="3.30.2460.20">
    <property type="match status" value="1"/>
</dbReference>
<keyword evidence="4" id="KW-0964">Secreted</keyword>
<evidence type="ECO:0000256" key="8">
    <source>
        <dbReference type="RuleBase" id="RU003500"/>
    </source>
</evidence>
<dbReference type="GO" id="GO:0045165">
    <property type="term" value="P:cell fate commitment"/>
    <property type="evidence" value="ECO:0007669"/>
    <property type="project" value="TreeGrafter"/>
</dbReference>
<protein>
    <recommendedName>
        <fullName evidence="8">Protein Wnt</fullName>
    </recommendedName>
</protein>
<proteinExistence type="evidence at transcript level"/>
<comment type="similarity">
    <text evidence="2 8">Belongs to the Wnt family.</text>
</comment>
<evidence type="ECO:0000313" key="10">
    <source>
        <dbReference type="EMBL" id="AIA10270.1"/>
    </source>
</evidence>
<evidence type="ECO:0000256" key="3">
    <source>
        <dbReference type="ARBA" id="ARBA00022473"/>
    </source>
</evidence>
<keyword evidence="9" id="KW-0472">Membrane</keyword>
<dbReference type="AlphaFoldDB" id="A0A075E2F7"/>
<keyword evidence="7" id="KW-1015">Disulfide bond</keyword>
<sequence length="367" mass="41244">VCTTVNMNGQNVIFLLIAICCMNTVAIKWLNKEIKEASKWTRPMCTMTKYHLNHKQRGICRQQLNYMDFVSRSANDATLQCRSLFRDDAWNCDSIFKAPHFGYDLTNTTKESAFVHALSATSLAYNIATNCASGKLANCRCPQKYRGGVTTIPSVKGKVILHSQACPSVIEKGVQFAENFVAPGVKKVKKVSMKSPYRGGQMKIQQHNREVGYKILNSEKYKFVKCGCVGRTGTCPIKTCYQSLEYLPVIAKELRKRYDEASRVVINKQTGELSPTNGIDETIPENELIYSDNSQKTCSTKESRAAMIGRRCSLDPTAKDSCSKMCCDGKHKKQKILVAEQCNCKFVYCCRVDCDWCNSYKTVDVCT</sequence>
<feature type="transmembrane region" description="Helical" evidence="9">
    <location>
        <begin position="12"/>
        <end position="30"/>
    </location>
</feature>
<evidence type="ECO:0000256" key="7">
    <source>
        <dbReference type="ARBA" id="ARBA00023157"/>
    </source>
</evidence>
<evidence type="ECO:0000256" key="1">
    <source>
        <dbReference type="ARBA" id="ARBA00004498"/>
    </source>
</evidence>
<dbReference type="EMBL" id="KF745058">
    <property type="protein sequence ID" value="AIA10270.1"/>
    <property type="molecule type" value="mRNA"/>
</dbReference>
<feature type="non-terminal residue" evidence="10">
    <location>
        <position position="367"/>
    </location>
</feature>
<reference evidence="10" key="1">
    <citation type="journal article" date="2014" name="Evol. Dev.">
        <title>Lineage-specific evolution of cnidarian Wnt ligands.</title>
        <authorList>
            <person name="Hensel K."/>
            <person name="Lotan T."/>
            <person name="Sanders S.M."/>
            <person name="Cartwright P."/>
            <person name="Frank U."/>
        </authorList>
    </citation>
    <scope>NUCLEOTIDE SEQUENCE</scope>
</reference>
<organism evidence="10">
    <name type="scientific">Podocoryna carnea</name>
    <name type="common">Hydrozoan</name>
    <dbReference type="NCBI Taxonomy" id="6096"/>
    <lineage>
        <taxon>Eukaryota</taxon>
        <taxon>Metazoa</taxon>
        <taxon>Cnidaria</taxon>
        <taxon>Hydrozoa</taxon>
        <taxon>Hydroidolina</taxon>
        <taxon>Anthoathecata</taxon>
        <taxon>Filifera</taxon>
        <taxon>Hydractiniidae</taxon>
        <taxon>Podocoryna</taxon>
    </lineage>
</organism>
<dbReference type="InterPro" id="IPR043158">
    <property type="entry name" value="Wnt_C"/>
</dbReference>
<feature type="non-terminal residue" evidence="10">
    <location>
        <position position="1"/>
    </location>
</feature>
<dbReference type="GO" id="GO:0005125">
    <property type="term" value="F:cytokine activity"/>
    <property type="evidence" value="ECO:0007669"/>
    <property type="project" value="TreeGrafter"/>
</dbReference>
<evidence type="ECO:0000256" key="2">
    <source>
        <dbReference type="ARBA" id="ARBA00005683"/>
    </source>
</evidence>
<comment type="function">
    <text evidence="8">Ligand for members of the frizzled family of seven transmembrane receptors.</text>
</comment>
<dbReference type="Pfam" id="PF00110">
    <property type="entry name" value="wnt"/>
    <property type="match status" value="1"/>
</dbReference>
<keyword evidence="9" id="KW-0812">Transmembrane</keyword>
<keyword evidence="6 8" id="KW-0879">Wnt signaling pathway</keyword>
<evidence type="ECO:0000256" key="4">
    <source>
        <dbReference type="ARBA" id="ARBA00022525"/>
    </source>
</evidence>
<keyword evidence="9" id="KW-1133">Transmembrane helix</keyword>
<dbReference type="GO" id="GO:0060070">
    <property type="term" value="P:canonical Wnt signaling pathway"/>
    <property type="evidence" value="ECO:0007669"/>
    <property type="project" value="TreeGrafter"/>
</dbReference>
<comment type="subcellular location">
    <subcellularLocation>
        <location evidence="1 8">Secreted</location>
        <location evidence="1 8">Extracellular space</location>
        <location evidence="1 8">Extracellular matrix</location>
    </subcellularLocation>
</comment>
<keyword evidence="3 8" id="KW-0217">Developmental protein</keyword>